<dbReference type="OrthoDB" id="111435at2759"/>
<sequence length="138" mass="15976">MIIMICNLTVMPACVMALGFEATVMSGPPKGNNVFIPHIIYYTEDDDKEFPFKMKRKQFPVVPAYAMMINKTQVQSIYHVGIYLESPVFAHGAIICCSIPSYFEKGNQDRDWPRGYRRKRERIHQKHCLQGIFDQEVV</sequence>
<feature type="signal peptide" evidence="1">
    <location>
        <begin position="1"/>
        <end position="17"/>
    </location>
</feature>
<dbReference type="EMBL" id="NCKW01006454">
    <property type="protein sequence ID" value="POM71596.1"/>
    <property type="molecule type" value="Genomic_DNA"/>
</dbReference>
<protein>
    <submittedName>
        <fullName evidence="2">Helitron helicase-like protein</fullName>
    </submittedName>
</protein>
<keyword evidence="2" id="KW-0067">ATP-binding</keyword>
<proteinExistence type="predicted"/>
<comment type="caution">
    <text evidence="2">The sequence shown here is derived from an EMBL/GenBank/DDBJ whole genome shotgun (WGS) entry which is preliminary data.</text>
</comment>
<evidence type="ECO:0000256" key="1">
    <source>
        <dbReference type="SAM" id="SignalP"/>
    </source>
</evidence>
<keyword evidence="2" id="KW-0547">Nucleotide-binding</keyword>
<accession>A0A2P4Y1B0</accession>
<name>A0A2P4Y1B0_9STRA</name>
<dbReference type="AlphaFoldDB" id="A0A2P4Y1B0"/>
<keyword evidence="2" id="KW-0378">Hydrolase</keyword>
<reference evidence="2 3" key="1">
    <citation type="journal article" date="2017" name="Genome Biol. Evol.">
        <title>Phytophthora megakarya and P. palmivora, closely related causal agents of cacao black pod rot, underwent increases in genome sizes and gene numbers by different mechanisms.</title>
        <authorList>
            <person name="Ali S.S."/>
            <person name="Shao J."/>
            <person name="Lary D.J."/>
            <person name="Kronmiller B."/>
            <person name="Shen D."/>
            <person name="Strem M.D."/>
            <person name="Amoako-Attah I."/>
            <person name="Akrofi A.Y."/>
            <person name="Begoude B.A."/>
            <person name="Ten Hoopen G.M."/>
            <person name="Coulibaly K."/>
            <person name="Kebe B.I."/>
            <person name="Melnick R.L."/>
            <person name="Guiltinan M.J."/>
            <person name="Tyler B.M."/>
            <person name="Meinhardt L.W."/>
            <person name="Bailey B.A."/>
        </authorList>
    </citation>
    <scope>NUCLEOTIDE SEQUENCE [LARGE SCALE GENOMIC DNA]</scope>
    <source>
        <strain evidence="3">sbr112.9</strain>
    </source>
</reference>
<keyword evidence="1" id="KW-0732">Signal</keyword>
<organism evidence="2 3">
    <name type="scientific">Phytophthora palmivora</name>
    <dbReference type="NCBI Taxonomy" id="4796"/>
    <lineage>
        <taxon>Eukaryota</taxon>
        <taxon>Sar</taxon>
        <taxon>Stramenopiles</taxon>
        <taxon>Oomycota</taxon>
        <taxon>Peronosporomycetes</taxon>
        <taxon>Peronosporales</taxon>
        <taxon>Peronosporaceae</taxon>
        <taxon>Phytophthora</taxon>
    </lineage>
</organism>
<keyword evidence="2" id="KW-0347">Helicase</keyword>
<feature type="chain" id="PRO_5015116157" evidence="1">
    <location>
        <begin position="18"/>
        <end position="138"/>
    </location>
</feature>
<keyword evidence="3" id="KW-1185">Reference proteome</keyword>
<evidence type="ECO:0000313" key="3">
    <source>
        <dbReference type="Proteomes" id="UP000237271"/>
    </source>
</evidence>
<evidence type="ECO:0000313" key="2">
    <source>
        <dbReference type="EMBL" id="POM71596.1"/>
    </source>
</evidence>
<gene>
    <name evidence="2" type="ORF">PHPALM_11813</name>
</gene>
<dbReference type="GO" id="GO:0004386">
    <property type="term" value="F:helicase activity"/>
    <property type="evidence" value="ECO:0007669"/>
    <property type="project" value="UniProtKB-KW"/>
</dbReference>
<dbReference type="Proteomes" id="UP000237271">
    <property type="component" value="Unassembled WGS sequence"/>
</dbReference>